<feature type="region of interest" description="Disordered" evidence="1">
    <location>
        <begin position="20"/>
        <end position="48"/>
    </location>
</feature>
<sequence>AKLDQLVGKDIQARLQQKVEERYGQKADWERATGSAKAEGEAGEDQWAASREALEAQTSELLAQAQDKAGVEVTVAVPKPSAASLVRAVAPAEPPPVPPPAGPVTAEPEKPVDFWKAWAPEDTGAVVFGKVAQGRSKGSLPIGLELPEVSRAPYLFGSVFTGSGLGKFELTAARAGTGYTAYSIAGAAVVGLVLVADRLGLAWKKNRGAKARA</sequence>
<protein>
    <submittedName>
        <fullName evidence="2">Uncharacterized protein</fullName>
    </submittedName>
</protein>
<evidence type="ECO:0000313" key="2">
    <source>
        <dbReference type="EMBL" id="GAG20725.1"/>
    </source>
</evidence>
<accession>X0VR67</accession>
<gene>
    <name evidence="2" type="ORF">S01H1_47330</name>
</gene>
<reference evidence="2" key="1">
    <citation type="journal article" date="2014" name="Front. Microbiol.">
        <title>High frequency of phylogenetically diverse reductive dehalogenase-homologous genes in deep subseafloor sedimentary metagenomes.</title>
        <authorList>
            <person name="Kawai M."/>
            <person name="Futagami T."/>
            <person name="Toyoda A."/>
            <person name="Takaki Y."/>
            <person name="Nishi S."/>
            <person name="Hori S."/>
            <person name="Arai W."/>
            <person name="Tsubouchi T."/>
            <person name="Morono Y."/>
            <person name="Uchiyama I."/>
            <person name="Ito T."/>
            <person name="Fujiyama A."/>
            <person name="Inagaki F."/>
            <person name="Takami H."/>
        </authorList>
    </citation>
    <scope>NUCLEOTIDE SEQUENCE</scope>
    <source>
        <strain evidence="2">Expedition CK06-06</strain>
    </source>
</reference>
<name>X0VR67_9ZZZZ</name>
<organism evidence="2">
    <name type="scientific">marine sediment metagenome</name>
    <dbReference type="NCBI Taxonomy" id="412755"/>
    <lineage>
        <taxon>unclassified sequences</taxon>
        <taxon>metagenomes</taxon>
        <taxon>ecological metagenomes</taxon>
    </lineage>
</organism>
<proteinExistence type="predicted"/>
<comment type="caution">
    <text evidence="2">The sequence shown here is derived from an EMBL/GenBank/DDBJ whole genome shotgun (WGS) entry which is preliminary data.</text>
</comment>
<dbReference type="EMBL" id="BARS01030345">
    <property type="protein sequence ID" value="GAG20725.1"/>
    <property type="molecule type" value="Genomic_DNA"/>
</dbReference>
<evidence type="ECO:0000256" key="1">
    <source>
        <dbReference type="SAM" id="MobiDB-lite"/>
    </source>
</evidence>
<dbReference type="AlphaFoldDB" id="X0VR67"/>
<feature type="non-terminal residue" evidence="2">
    <location>
        <position position="1"/>
    </location>
</feature>
<feature type="compositionally biased region" description="Basic and acidic residues" evidence="1">
    <location>
        <begin position="20"/>
        <end position="31"/>
    </location>
</feature>